<name>A0A2M8KT61_9BACT</name>
<comment type="caution">
    <text evidence="1">The sequence shown here is derived from an EMBL/GenBank/DDBJ whole genome shotgun (WGS) entry which is preliminary data.</text>
</comment>
<proteinExistence type="predicted"/>
<protein>
    <recommendedName>
        <fullName evidence="3">NlpC/P60 domain-containing protein</fullName>
    </recommendedName>
</protein>
<reference evidence="2" key="1">
    <citation type="submission" date="2017-09" db="EMBL/GenBank/DDBJ databases">
        <title>Depth-based differentiation of microbial function through sediment-hosted aquifers and enrichment of novel symbionts in the deep terrestrial subsurface.</title>
        <authorList>
            <person name="Probst A.J."/>
            <person name="Ladd B."/>
            <person name="Jarett J.K."/>
            <person name="Geller-Mcgrath D.E."/>
            <person name="Sieber C.M.K."/>
            <person name="Emerson J.B."/>
            <person name="Anantharaman K."/>
            <person name="Thomas B.C."/>
            <person name="Malmstrom R."/>
            <person name="Stieglmeier M."/>
            <person name="Klingl A."/>
            <person name="Woyke T."/>
            <person name="Ryan C.M."/>
            <person name="Banfield J.F."/>
        </authorList>
    </citation>
    <scope>NUCLEOTIDE SEQUENCE [LARGE SCALE GENOMIC DNA]</scope>
</reference>
<evidence type="ECO:0000313" key="1">
    <source>
        <dbReference type="EMBL" id="PJE63124.1"/>
    </source>
</evidence>
<accession>A0A2M8KT61</accession>
<evidence type="ECO:0000313" key="2">
    <source>
        <dbReference type="Proteomes" id="UP000229554"/>
    </source>
</evidence>
<organism evidence="1 2">
    <name type="scientific">Candidatus Roizmanbacteria bacterium CG10_big_fil_rev_8_21_14_0_10_39_6</name>
    <dbReference type="NCBI Taxonomy" id="1974853"/>
    <lineage>
        <taxon>Bacteria</taxon>
        <taxon>Candidatus Roizmaniibacteriota</taxon>
    </lineage>
</organism>
<dbReference type="AlphaFoldDB" id="A0A2M8KT61"/>
<gene>
    <name evidence="1" type="ORF">COU88_01265</name>
</gene>
<dbReference type="Proteomes" id="UP000229554">
    <property type="component" value="Unassembled WGS sequence"/>
</dbReference>
<dbReference type="EMBL" id="PFED01000049">
    <property type="protein sequence ID" value="PJE63124.1"/>
    <property type="molecule type" value="Genomic_DNA"/>
</dbReference>
<sequence>METRYLPYCFENGPNATREEVMLNGANCQWLIHEIYRSIGIALPPWMRSAEIYNCTSGMFVPVARVEEAMPFDISMYGRKGADPESVHLGVCEQKNGSDPPILHMSFLSNGLSLWPHTSFLNAKRYSYFYGIRRYNPSF</sequence>
<evidence type="ECO:0008006" key="3">
    <source>
        <dbReference type="Google" id="ProtNLM"/>
    </source>
</evidence>